<protein>
    <recommendedName>
        <fullName evidence="5">HTH tetR-type domain-containing protein</fullName>
    </recommendedName>
</protein>
<dbReference type="InterPro" id="IPR001647">
    <property type="entry name" value="HTH_TetR"/>
</dbReference>
<evidence type="ECO:0000259" key="5">
    <source>
        <dbReference type="PROSITE" id="PS50977"/>
    </source>
</evidence>
<comment type="caution">
    <text evidence="6">The sequence shown here is derived from an EMBL/GenBank/DDBJ whole genome shotgun (WGS) entry which is preliminary data.</text>
</comment>
<evidence type="ECO:0000256" key="3">
    <source>
        <dbReference type="ARBA" id="ARBA00023163"/>
    </source>
</evidence>
<evidence type="ECO:0000313" key="6">
    <source>
        <dbReference type="EMBL" id="GAA2688901.1"/>
    </source>
</evidence>
<proteinExistence type="predicted"/>
<dbReference type="PANTHER" id="PTHR30055:SF234">
    <property type="entry name" value="HTH-TYPE TRANSCRIPTIONAL REGULATOR BETI"/>
    <property type="match status" value="1"/>
</dbReference>
<keyword evidence="1" id="KW-0805">Transcription regulation</keyword>
<dbReference type="InterPro" id="IPR050109">
    <property type="entry name" value="HTH-type_TetR-like_transc_reg"/>
</dbReference>
<reference evidence="6 7" key="1">
    <citation type="journal article" date="2019" name="Int. J. Syst. Evol. Microbiol.">
        <title>The Global Catalogue of Microorganisms (GCM) 10K type strain sequencing project: providing services to taxonomists for standard genome sequencing and annotation.</title>
        <authorList>
            <consortium name="The Broad Institute Genomics Platform"/>
            <consortium name="The Broad Institute Genome Sequencing Center for Infectious Disease"/>
            <person name="Wu L."/>
            <person name="Ma J."/>
        </authorList>
    </citation>
    <scope>NUCLEOTIDE SEQUENCE [LARGE SCALE GENOMIC DNA]</scope>
    <source>
        <strain evidence="6 7">JCM 6835</strain>
    </source>
</reference>
<evidence type="ECO:0000256" key="1">
    <source>
        <dbReference type="ARBA" id="ARBA00023015"/>
    </source>
</evidence>
<sequence length="241" mass="26026">MKSAMNCSGLTPSNGLMVLLSHSPVLSLTGCKILSAHNFDKVYELTSPPAPQRRRADARRSRAAILDAAVQLLNERPDVSVEVIASAAGVTRQTVYAHFPSREELLEAAVDRVTEETVAAMDAAGLDEESAAEALCRLIEVSRRMSERYPLLLQQISAMPVSPQADQERHAPVADRLRRIILRGQESGEFDRRLSTDWLVAATIALGHAAGDEAGAGRMSGEQADAALRLSLLRLYGAAVE</sequence>
<evidence type="ECO:0000256" key="4">
    <source>
        <dbReference type="PROSITE-ProRule" id="PRU00335"/>
    </source>
</evidence>
<dbReference type="PANTHER" id="PTHR30055">
    <property type="entry name" value="HTH-TYPE TRANSCRIPTIONAL REGULATOR RUTR"/>
    <property type="match status" value="1"/>
</dbReference>
<feature type="DNA-binding region" description="H-T-H motif" evidence="4">
    <location>
        <begin position="80"/>
        <end position="99"/>
    </location>
</feature>
<accession>A0ABN3SY47</accession>
<keyword evidence="3" id="KW-0804">Transcription</keyword>
<dbReference type="InterPro" id="IPR009057">
    <property type="entry name" value="Homeodomain-like_sf"/>
</dbReference>
<evidence type="ECO:0000256" key="2">
    <source>
        <dbReference type="ARBA" id="ARBA00023125"/>
    </source>
</evidence>
<organism evidence="6 7">
    <name type="scientific">Nonomuraea recticatena</name>
    <dbReference type="NCBI Taxonomy" id="46178"/>
    <lineage>
        <taxon>Bacteria</taxon>
        <taxon>Bacillati</taxon>
        <taxon>Actinomycetota</taxon>
        <taxon>Actinomycetes</taxon>
        <taxon>Streptosporangiales</taxon>
        <taxon>Streptosporangiaceae</taxon>
        <taxon>Nonomuraea</taxon>
    </lineage>
</organism>
<dbReference type="SUPFAM" id="SSF48498">
    <property type="entry name" value="Tetracyclin repressor-like, C-terminal domain"/>
    <property type="match status" value="1"/>
</dbReference>
<feature type="domain" description="HTH tetR-type" evidence="5">
    <location>
        <begin position="59"/>
        <end position="117"/>
    </location>
</feature>
<keyword evidence="7" id="KW-1185">Reference proteome</keyword>
<name>A0ABN3SY47_9ACTN</name>
<dbReference type="Pfam" id="PF00440">
    <property type="entry name" value="TetR_N"/>
    <property type="match status" value="1"/>
</dbReference>
<keyword evidence="2 4" id="KW-0238">DNA-binding</keyword>
<evidence type="ECO:0000313" key="7">
    <source>
        <dbReference type="Proteomes" id="UP001501666"/>
    </source>
</evidence>
<dbReference type="InterPro" id="IPR036271">
    <property type="entry name" value="Tet_transcr_reg_TetR-rel_C_sf"/>
</dbReference>
<dbReference type="SUPFAM" id="SSF46689">
    <property type="entry name" value="Homeodomain-like"/>
    <property type="match status" value="1"/>
</dbReference>
<dbReference type="Proteomes" id="UP001501666">
    <property type="component" value="Unassembled WGS sequence"/>
</dbReference>
<dbReference type="EMBL" id="BAAATE010000030">
    <property type="protein sequence ID" value="GAA2688901.1"/>
    <property type="molecule type" value="Genomic_DNA"/>
</dbReference>
<dbReference type="Gene3D" id="1.10.357.10">
    <property type="entry name" value="Tetracycline Repressor, domain 2"/>
    <property type="match status" value="1"/>
</dbReference>
<gene>
    <name evidence="6" type="ORF">GCM10010412_077780</name>
</gene>
<dbReference type="PROSITE" id="PS50977">
    <property type="entry name" value="HTH_TETR_2"/>
    <property type="match status" value="1"/>
</dbReference>
<dbReference type="PROSITE" id="PS51257">
    <property type="entry name" value="PROKAR_LIPOPROTEIN"/>
    <property type="match status" value="1"/>
</dbReference>